<keyword evidence="3" id="KW-1185">Reference proteome</keyword>
<accession>A0AAD2FMQ7</accession>
<name>A0AAD2FMQ7_9STRA</name>
<gene>
    <name evidence="2" type="ORF">CYCCA115_LOCUS10505</name>
</gene>
<evidence type="ECO:0000313" key="2">
    <source>
        <dbReference type="EMBL" id="CAJ1946361.1"/>
    </source>
</evidence>
<feature type="compositionally biased region" description="Acidic residues" evidence="1">
    <location>
        <begin position="646"/>
        <end position="666"/>
    </location>
</feature>
<feature type="region of interest" description="Disordered" evidence="1">
    <location>
        <begin position="804"/>
        <end position="823"/>
    </location>
</feature>
<dbReference type="EMBL" id="CAKOGP040001668">
    <property type="protein sequence ID" value="CAJ1946361.1"/>
    <property type="molecule type" value="Genomic_DNA"/>
</dbReference>
<feature type="compositionally biased region" description="Basic and acidic residues" evidence="1">
    <location>
        <begin position="612"/>
        <end position="623"/>
    </location>
</feature>
<dbReference type="Proteomes" id="UP001295423">
    <property type="component" value="Unassembled WGS sequence"/>
</dbReference>
<evidence type="ECO:0000313" key="3">
    <source>
        <dbReference type="Proteomes" id="UP001295423"/>
    </source>
</evidence>
<sequence>MSALDDFNLDDMFAEGGDALFGFDQDLMGGMDAIVDQERKGGSNGNAPAPAAAAPPTMPSGPSNKRTGPRTKRSNPMVPEEEPTKKGRNKRKSKAAALALDDDVELLEDGPRKKRKAAIKSKGGKAELDIGGKSKKKKGAAQTKQSKAGFVPSVPAVGQFGARATSSKFKKPKKKGAPVVEDPVPPTMTNLQNVSASVVTKQLPKQEPTFCGLQPSKIMFYPFMESVPPEPNLKNKKLYPGFDKIASTFTNSMVKPLEKLEEDEFTQGLNMESPVFALISETFEAISDKERQNFNEEKKQTLLKTVPHLRKYISKFDRQKVIADVYALLGLLGRQYNFLQTSLDNMQAWCQTEFTPQDYKATYEADEQSRASKYQRWKKPVVKVNVTCPGQREPGPLIAILPQSVVIVKTPTAPELTHVTTAPTAAISAPGSVVSVAPSTGSTSTKKKSKSKPSFTTSTPPVPAAPKTYVECTPQERRSMIAERVTEIASELQEKYRQEQLKQDSGCKKAFTVTEDETLNTQQMWDFAEKQGFHKVPSSSLLSMESLHIRPNKVLLSDPSKIRGWQKRQQQHPQQQYLHPQHLQQQIELGRVPLPAHAGEDVSPPVPGPETEPSKENIEKERQGDDDEQIRISSNSLFDRLQSLLVEEDDDENDVSEGEADSDSDDDSSRKGDDESLGFLDEADEDQDITDPMQAPNLPVVDLSSLSLEERTFIHLSKIGLIGSSLYPKARLTLSSAEEHSDEHDFCNVIGSMTEDLSEITAKNNARVQFLESAVIRMDLPNAKQLEDQQNSLITKCQNLIKRNKEKAKKNSSKKKDDLNLPW</sequence>
<feature type="compositionally biased region" description="Basic residues" evidence="1">
    <location>
        <begin position="804"/>
        <end position="813"/>
    </location>
</feature>
<comment type="caution">
    <text evidence="2">The sequence shown here is derived from an EMBL/GenBank/DDBJ whole genome shotgun (WGS) entry which is preliminary data.</text>
</comment>
<dbReference type="AlphaFoldDB" id="A0AAD2FMQ7"/>
<feature type="region of interest" description="Disordered" evidence="1">
    <location>
        <begin position="595"/>
        <end position="631"/>
    </location>
</feature>
<evidence type="ECO:0000256" key="1">
    <source>
        <dbReference type="SAM" id="MobiDB-lite"/>
    </source>
</evidence>
<feature type="compositionally biased region" description="Low complexity" evidence="1">
    <location>
        <begin position="431"/>
        <end position="444"/>
    </location>
</feature>
<feature type="compositionally biased region" description="Basic and acidic residues" evidence="1">
    <location>
        <begin position="814"/>
        <end position="823"/>
    </location>
</feature>
<feature type="region of interest" description="Disordered" evidence="1">
    <location>
        <begin position="431"/>
        <end position="467"/>
    </location>
</feature>
<feature type="region of interest" description="Disordered" evidence="1">
    <location>
        <begin position="646"/>
        <end position="677"/>
    </location>
</feature>
<protein>
    <submittedName>
        <fullName evidence="2">Uncharacterized protein</fullName>
    </submittedName>
</protein>
<feature type="compositionally biased region" description="Basic residues" evidence="1">
    <location>
        <begin position="112"/>
        <end position="123"/>
    </location>
</feature>
<proteinExistence type="predicted"/>
<feature type="region of interest" description="Disordered" evidence="1">
    <location>
        <begin position="165"/>
        <end position="188"/>
    </location>
</feature>
<feature type="region of interest" description="Disordered" evidence="1">
    <location>
        <begin position="32"/>
        <end position="147"/>
    </location>
</feature>
<organism evidence="2 3">
    <name type="scientific">Cylindrotheca closterium</name>
    <dbReference type="NCBI Taxonomy" id="2856"/>
    <lineage>
        <taxon>Eukaryota</taxon>
        <taxon>Sar</taxon>
        <taxon>Stramenopiles</taxon>
        <taxon>Ochrophyta</taxon>
        <taxon>Bacillariophyta</taxon>
        <taxon>Bacillariophyceae</taxon>
        <taxon>Bacillariophycidae</taxon>
        <taxon>Bacillariales</taxon>
        <taxon>Bacillariaceae</taxon>
        <taxon>Cylindrotheca</taxon>
    </lineage>
</organism>
<reference evidence="2" key="1">
    <citation type="submission" date="2023-08" db="EMBL/GenBank/DDBJ databases">
        <authorList>
            <person name="Audoor S."/>
            <person name="Bilcke G."/>
        </authorList>
    </citation>
    <scope>NUCLEOTIDE SEQUENCE</scope>
</reference>